<evidence type="ECO:0000313" key="2">
    <source>
        <dbReference type="EMBL" id="AEB13669.1"/>
    </source>
</evidence>
<name>F2NVF9_TRES6</name>
<protein>
    <submittedName>
        <fullName evidence="2">Uncharacterized protein</fullName>
    </submittedName>
</protein>
<organism evidence="2 3">
    <name type="scientific">Treponema succinifaciens (strain ATCC 33096 / DSM 2489 / 6091)</name>
    <dbReference type="NCBI Taxonomy" id="869209"/>
    <lineage>
        <taxon>Bacteria</taxon>
        <taxon>Pseudomonadati</taxon>
        <taxon>Spirochaetota</taxon>
        <taxon>Spirochaetia</taxon>
        <taxon>Spirochaetales</taxon>
        <taxon>Treponemataceae</taxon>
        <taxon>Treponema</taxon>
    </lineage>
</organism>
<dbReference type="EMBL" id="CP002631">
    <property type="protein sequence ID" value="AEB13669.1"/>
    <property type="molecule type" value="Genomic_DNA"/>
</dbReference>
<keyword evidence="3" id="KW-1185">Reference proteome</keyword>
<dbReference type="STRING" id="869209.Tresu_0733"/>
<sequence>MKAWKEYIFIYIPIGIFCCVINFCVKKDNKSPNVRQYFFYEFEKNEYSMNDLYSGNKLGNISLCMYNGEISFSLYADETSGKYLVGTTENIYLYEKIALNDIMLEKKKYKNVEFYNGKVGDWYTAVIVSLDRFDYSGYYKSNNKNRYLLYIMKNGDYNFSIKDISVDDAYLCFGSSLTDMRYAAILE</sequence>
<dbReference type="GeneID" id="302997918"/>
<dbReference type="HOGENOM" id="CLU_1447056_0_0_12"/>
<dbReference type="AlphaFoldDB" id="F2NVF9"/>
<reference evidence="2 3" key="1">
    <citation type="journal article" date="2011" name="Stand. Genomic Sci.">
        <title>Complete genome sequence of Treponema succinifaciens type strain (6091).</title>
        <authorList>
            <person name="Han C."/>
            <person name="Gronow S."/>
            <person name="Teshima H."/>
            <person name="Lapidus A."/>
            <person name="Nolan M."/>
            <person name="Lucas S."/>
            <person name="Hammon N."/>
            <person name="Deshpande S."/>
            <person name="Cheng J.F."/>
            <person name="Zeytun A."/>
            <person name="Tapia R."/>
            <person name="Goodwin L."/>
            <person name="Pitluck S."/>
            <person name="Liolios K."/>
            <person name="Pagani I."/>
            <person name="Ivanova N."/>
            <person name="Mavromatis K."/>
            <person name="Mikhailova N."/>
            <person name="Huntemann M."/>
            <person name="Pati A."/>
            <person name="Chen A."/>
            <person name="Palaniappan K."/>
            <person name="Land M."/>
            <person name="Hauser L."/>
            <person name="Brambilla E.M."/>
            <person name="Rohde M."/>
            <person name="Goker M."/>
            <person name="Woyke T."/>
            <person name="Bristow J."/>
            <person name="Eisen J.A."/>
            <person name="Markowitz V."/>
            <person name="Hugenholtz P."/>
            <person name="Kyrpides N.C."/>
            <person name="Klenk H.P."/>
            <person name="Detter J.C."/>
        </authorList>
    </citation>
    <scope>NUCLEOTIDE SEQUENCE [LARGE SCALE GENOMIC DNA]</scope>
    <source>
        <strain evidence="3">ATCC 33096 / DSM 2489 / 6091</strain>
    </source>
</reference>
<gene>
    <name evidence="2" type="ordered locus">Tresu_0733</name>
</gene>
<evidence type="ECO:0000313" key="3">
    <source>
        <dbReference type="Proteomes" id="UP000006852"/>
    </source>
</evidence>
<keyword evidence="1" id="KW-0812">Transmembrane</keyword>
<evidence type="ECO:0000256" key="1">
    <source>
        <dbReference type="SAM" id="Phobius"/>
    </source>
</evidence>
<dbReference type="RefSeq" id="WP_013700968.1">
    <property type="nucleotide sequence ID" value="NC_015385.1"/>
</dbReference>
<reference evidence="3" key="2">
    <citation type="submission" date="2011-04" db="EMBL/GenBank/DDBJ databases">
        <title>The complete genome of chromosome of Treponema succinifaciens DSM 2489.</title>
        <authorList>
            <person name="Lucas S."/>
            <person name="Copeland A."/>
            <person name="Lapidus A."/>
            <person name="Bruce D."/>
            <person name="Goodwin L."/>
            <person name="Pitluck S."/>
            <person name="Peters L."/>
            <person name="Kyrpides N."/>
            <person name="Mavromatis K."/>
            <person name="Ivanova N."/>
            <person name="Ovchinnikova G."/>
            <person name="Teshima H."/>
            <person name="Detter J.C."/>
            <person name="Tapia R."/>
            <person name="Han C."/>
            <person name="Land M."/>
            <person name="Hauser L."/>
            <person name="Markowitz V."/>
            <person name="Cheng J.-F."/>
            <person name="Hugenholtz P."/>
            <person name="Woyke T."/>
            <person name="Wu D."/>
            <person name="Gronow S."/>
            <person name="Wellnitz S."/>
            <person name="Brambilla E."/>
            <person name="Klenk H.-P."/>
            <person name="Eisen J.A."/>
        </authorList>
    </citation>
    <scope>NUCLEOTIDE SEQUENCE [LARGE SCALE GENOMIC DNA]</scope>
    <source>
        <strain evidence="3">ATCC 33096 / DSM 2489 / 6091</strain>
    </source>
</reference>
<accession>F2NVF9</accession>
<proteinExistence type="predicted"/>
<feature type="transmembrane region" description="Helical" evidence="1">
    <location>
        <begin position="6"/>
        <end position="25"/>
    </location>
</feature>
<keyword evidence="1" id="KW-1133">Transmembrane helix</keyword>
<keyword evidence="1" id="KW-0472">Membrane</keyword>
<dbReference type="Proteomes" id="UP000006852">
    <property type="component" value="Chromosome"/>
</dbReference>
<dbReference type="KEGG" id="tsu:Tresu_0733"/>